<sequence length="424" mass="45692">MGLPASSSRIGSAEVESVAAASYELLKRAPFPVISHDAALVITGWNEGAARCFGFEEEEALGRSVTDLVLSGEPGEAWRRSLADGVAPRVFACARKGGGTVTCEWRRQAVIDERGRTTSWLCMAVPAPSEPAPSPSASRTSLAERILNVVMNTLPIAIWAVDRKGTYIFHDGRGVDLAGVPRRSWLGLNLWEIWANHEGSAETLRQVRAAMDAKESSHAFTSAMERHWESWCVPDENEDGEVDAVITLTLDVTETRETENELRAKLQLIQRQQQLIQQLSTPIIQVWDGVLTVPLVGMVDSTRAEELMDSLLGAVSRSSARYAIIDLTGVETVDTQTASYLIGLVRAIRLLGAEAVITGIRATVAQTIVSLGVELSGIPVHTNLRSGLQHCIRQMAQEARLAKGGGAQGAPGAEGPRSGLVRTT</sequence>
<dbReference type="SUPFAM" id="SSF52091">
    <property type="entry name" value="SpoIIaa-like"/>
    <property type="match status" value="1"/>
</dbReference>
<dbReference type="OrthoDB" id="5488593at2"/>
<dbReference type="CDD" id="cd00130">
    <property type="entry name" value="PAS"/>
    <property type="match status" value="1"/>
</dbReference>
<dbReference type="InterPro" id="IPR013767">
    <property type="entry name" value="PAS_fold"/>
</dbReference>
<feature type="domain" description="STAS" evidence="4">
    <location>
        <begin position="280"/>
        <end position="391"/>
    </location>
</feature>
<evidence type="ECO:0000256" key="1">
    <source>
        <dbReference type="ARBA" id="ARBA00022553"/>
    </source>
</evidence>
<feature type="region of interest" description="Disordered" evidence="2">
    <location>
        <begin position="403"/>
        <end position="424"/>
    </location>
</feature>
<dbReference type="NCBIfam" id="TIGR00229">
    <property type="entry name" value="sensory_box"/>
    <property type="match status" value="1"/>
</dbReference>
<dbReference type="PROSITE" id="PS50112">
    <property type="entry name" value="PAS"/>
    <property type="match status" value="1"/>
</dbReference>
<dbReference type="Gene3D" id="3.30.750.24">
    <property type="entry name" value="STAS domain"/>
    <property type="match status" value="1"/>
</dbReference>
<organism evidence="5 6">
    <name type="scientific">Sorangium cellulosum</name>
    <name type="common">Polyangium cellulosum</name>
    <dbReference type="NCBI Taxonomy" id="56"/>
    <lineage>
        <taxon>Bacteria</taxon>
        <taxon>Pseudomonadati</taxon>
        <taxon>Myxococcota</taxon>
        <taxon>Polyangia</taxon>
        <taxon>Polyangiales</taxon>
        <taxon>Polyangiaceae</taxon>
        <taxon>Sorangium</taxon>
    </lineage>
</organism>
<evidence type="ECO:0000256" key="2">
    <source>
        <dbReference type="SAM" id="MobiDB-lite"/>
    </source>
</evidence>
<dbReference type="Pfam" id="PF08448">
    <property type="entry name" value="PAS_4"/>
    <property type="match status" value="1"/>
</dbReference>
<evidence type="ECO:0000259" key="4">
    <source>
        <dbReference type="PROSITE" id="PS50801"/>
    </source>
</evidence>
<dbReference type="RefSeq" id="WP_104980078.1">
    <property type="nucleotide sequence ID" value="NZ_CP012673.1"/>
</dbReference>
<feature type="domain" description="PAS" evidence="3">
    <location>
        <begin position="24"/>
        <end position="69"/>
    </location>
</feature>
<proteinExistence type="predicted"/>
<evidence type="ECO:0000313" key="5">
    <source>
        <dbReference type="EMBL" id="AUX41628.1"/>
    </source>
</evidence>
<dbReference type="InterPro" id="IPR035965">
    <property type="entry name" value="PAS-like_dom_sf"/>
</dbReference>
<dbReference type="Proteomes" id="UP000238348">
    <property type="component" value="Chromosome"/>
</dbReference>
<dbReference type="EMBL" id="CP012673">
    <property type="protein sequence ID" value="AUX41628.1"/>
    <property type="molecule type" value="Genomic_DNA"/>
</dbReference>
<dbReference type="Pfam" id="PF01740">
    <property type="entry name" value="STAS"/>
    <property type="match status" value="1"/>
</dbReference>
<protein>
    <submittedName>
        <fullName evidence="5">Anti-anti-sigma factor</fullName>
    </submittedName>
</protein>
<dbReference type="Pfam" id="PF00989">
    <property type="entry name" value="PAS"/>
    <property type="match status" value="1"/>
</dbReference>
<reference evidence="5 6" key="1">
    <citation type="submission" date="2015-09" db="EMBL/GenBank/DDBJ databases">
        <title>Sorangium comparison.</title>
        <authorList>
            <person name="Zaburannyi N."/>
            <person name="Bunk B."/>
            <person name="Overmann J."/>
            <person name="Mueller R."/>
        </authorList>
    </citation>
    <scope>NUCLEOTIDE SEQUENCE [LARGE SCALE GENOMIC DNA]</scope>
    <source>
        <strain evidence="5 6">So ce26</strain>
    </source>
</reference>
<dbReference type="InterPro" id="IPR013656">
    <property type="entry name" value="PAS_4"/>
</dbReference>
<dbReference type="Gene3D" id="3.30.450.20">
    <property type="entry name" value="PAS domain"/>
    <property type="match status" value="2"/>
</dbReference>
<dbReference type="SMART" id="SM00091">
    <property type="entry name" value="PAS"/>
    <property type="match status" value="2"/>
</dbReference>
<dbReference type="PROSITE" id="PS50801">
    <property type="entry name" value="STAS"/>
    <property type="match status" value="1"/>
</dbReference>
<dbReference type="PANTHER" id="PTHR33745:SF3">
    <property type="entry name" value="RSBT CO-ANTAGONIST PROTEIN RSBRC"/>
    <property type="match status" value="1"/>
</dbReference>
<name>A0A2L0EQN8_SORCE</name>
<dbReference type="InterPro" id="IPR002645">
    <property type="entry name" value="STAS_dom"/>
</dbReference>
<gene>
    <name evidence="5" type="primary">rsbV</name>
    <name evidence="5" type="ORF">SOCE26_030490</name>
</gene>
<evidence type="ECO:0000313" key="6">
    <source>
        <dbReference type="Proteomes" id="UP000238348"/>
    </source>
</evidence>
<keyword evidence="1" id="KW-0597">Phosphoprotein</keyword>
<dbReference type="InterPro" id="IPR000014">
    <property type="entry name" value="PAS"/>
</dbReference>
<evidence type="ECO:0000259" key="3">
    <source>
        <dbReference type="PROSITE" id="PS50112"/>
    </source>
</evidence>
<dbReference type="AlphaFoldDB" id="A0A2L0EQN8"/>
<dbReference type="SUPFAM" id="SSF55785">
    <property type="entry name" value="PYP-like sensor domain (PAS domain)"/>
    <property type="match status" value="2"/>
</dbReference>
<dbReference type="PANTHER" id="PTHR33745">
    <property type="entry name" value="RSBT ANTAGONIST PROTEIN RSBS-RELATED"/>
    <property type="match status" value="1"/>
</dbReference>
<dbReference type="InterPro" id="IPR051932">
    <property type="entry name" value="Bact_StressResp_Reg"/>
</dbReference>
<dbReference type="GO" id="GO:0006355">
    <property type="term" value="P:regulation of DNA-templated transcription"/>
    <property type="evidence" value="ECO:0007669"/>
    <property type="project" value="InterPro"/>
</dbReference>
<dbReference type="CDD" id="cd07041">
    <property type="entry name" value="STAS_RsbR_RsbS_like"/>
    <property type="match status" value="1"/>
</dbReference>
<accession>A0A2L0EQN8</accession>
<dbReference type="InterPro" id="IPR036513">
    <property type="entry name" value="STAS_dom_sf"/>
</dbReference>